<dbReference type="EMBL" id="JACT01000001">
    <property type="protein sequence ID" value="KMS58242.1"/>
    <property type="molecule type" value="Genomic_DNA"/>
</dbReference>
<organism evidence="1 2">
    <name type="scientific">Sphingobium cupriresistens LL01</name>
    <dbReference type="NCBI Taxonomy" id="1420583"/>
    <lineage>
        <taxon>Bacteria</taxon>
        <taxon>Pseudomonadati</taxon>
        <taxon>Pseudomonadota</taxon>
        <taxon>Alphaproteobacteria</taxon>
        <taxon>Sphingomonadales</taxon>
        <taxon>Sphingomonadaceae</taxon>
        <taxon>Sphingobium</taxon>
    </lineage>
</organism>
<dbReference type="Proteomes" id="UP000052232">
    <property type="component" value="Unassembled WGS sequence"/>
</dbReference>
<keyword evidence="2" id="KW-1185">Reference proteome</keyword>
<dbReference type="AlphaFoldDB" id="A0A0J7Y3H1"/>
<sequence length="107" mass="11774">MEMVMTVPTKHTATRAGDPLSIFREQLEIAADRAQRGCGLSDALFVERINAEVTGMMEKLPDELRGAAAEIAYEFGYDDGEEEPYHEPGTCFLTGIAEHCCPCGRHP</sequence>
<protein>
    <submittedName>
        <fullName evidence="1">Uncharacterized protein</fullName>
    </submittedName>
</protein>
<evidence type="ECO:0000313" key="1">
    <source>
        <dbReference type="EMBL" id="KMS58242.1"/>
    </source>
</evidence>
<gene>
    <name evidence="1" type="ORF">V473_08910</name>
</gene>
<evidence type="ECO:0000313" key="2">
    <source>
        <dbReference type="Proteomes" id="UP000052232"/>
    </source>
</evidence>
<dbReference type="STRING" id="1420583.V473_08910"/>
<dbReference type="PATRIC" id="fig|1420583.3.peg.1789"/>
<reference evidence="1 2" key="1">
    <citation type="journal article" date="2015" name="G3 (Bethesda)">
        <title>Insights into Ongoing Evolution of the Hexachlorocyclohexane Catabolic Pathway from Comparative Genomics of Ten Sphingomonadaceae Strains.</title>
        <authorList>
            <person name="Pearce S.L."/>
            <person name="Oakeshott J.G."/>
            <person name="Pandey G."/>
        </authorList>
    </citation>
    <scope>NUCLEOTIDE SEQUENCE [LARGE SCALE GENOMIC DNA]</scope>
    <source>
        <strain evidence="1 2">LL01</strain>
    </source>
</reference>
<name>A0A0J7Y3H1_9SPHN</name>
<accession>A0A0J7Y3H1</accession>
<comment type="caution">
    <text evidence="1">The sequence shown here is derived from an EMBL/GenBank/DDBJ whole genome shotgun (WGS) entry which is preliminary data.</text>
</comment>
<proteinExistence type="predicted"/>